<accession>A0ABW5ZWR9</accession>
<organism evidence="1 2">
    <name type="scientific">Psychroserpens luteus</name>
    <dbReference type="NCBI Taxonomy" id="1434066"/>
    <lineage>
        <taxon>Bacteria</taxon>
        <taxon>Pseudomonadati</taxon>
        <taxon>Bacteroidota</taxon>
        <taxon>Flavobacteriia</taxon>
        <taxon>Flavobacteriales</taxon>
        <taxon>Flavobacteriaceae</taxon>
        <taxon>Psychroserpens</taxon>
    </lineage>
</organism>
<proteinExistence type="predicted"/>
<gene>
    <name evidence="1" type="ORF">ACFS29_17625</name>
</gene>
<sequence length="341" mass="40096">MLKNPNIATYQLIADILNFDNDCDVLKKQLQTSKINWENLVKVASKHLVLTAVYCRLKDKDLLNYLPCDLNEYLKELTSINRNRNKKLIIEAQKLTKLLESHNIEYLFVKGMALLLGGYYKDFGERMIGDFDILIPDKDITIAFNLIKKEGYDKLIKFNYDVLNFRHLPRQVNENKLAAIELHGHVLNPSQRNLIPINEVFENKEKVEGYSIASKNHLNLINVLTSQLNDKNHYYNTVNFKNSYDSLVLGLQPDMFLNSKYFSHYLCLNSVWFKQFKSTNPSLINKIKKKSYIKKIKYKNLAWLISSVKYICFYVLERLKLVVLNKSYRNYLIKSLFLRKT</sequence>
<evidence type="ECO:0000313" key="1">
    <source>
        <dbReference type="EMBL" id="MFD2917479.1"/>
    </source>
</evidence>
<comment type="caution">
    <text evidence="1">The sequence shown here is derived from an EMBL/GenBank/DDBJ whole genome shotgun (WGS) entry which is preliminary data.</text>
</comment>
<dbReference type="RefSeq" id="WP_194508841.1">
    <property type="nucleotide sequence ID" value="NZ_JADILU010000006.1"/>
</dbReference>
<name>A0ABW5ZWR9_9FLAO</name>
<evidence type="ECO:0000313" key="2">
    <source>
        <dbReference type="Proteomes" id="UP001597548"/>
    </source>
</evidence>
<dbReference type="InterPro" id="IPR039498">
    <property type="entry name" value="NTP_transf_5"/>
</dbReference>
<keyword evidence="2" id="KW-1185">Reference proteome</keyword>
<dbReference type="Pfam" id="PF14907">
    <property type="entry name" value="NTP_transf_5"/>
    <property type="match status" value="1"/>
</dbReference>
<dbReference type="Proteomes" id="UP001597548">
    <property type="component" value="Unassembled WGS sequence"/>
</dbReference>
<reference evidence="2" key="1">
    <citation type="journal article" date="2019" name="Int. J. Syst. Evol. Microbiol.">
        <title>The Global Catalogue of Microorganisms (GCM) 10K type strain sequencing project: providing services to taxonomists for standard genome sequencing and annotation.</title>
        <authorList>
            <consortium name="The Broad Institute Genomics Platform"/>
            <consortium name="The Broad Institute Genome Sequencing Center for Infectious Disease"/>
            <person name="Wu L."/>
            <person name="Ma J."/>
        </authorList>
    </citation>
    <scope>NUCLEOTIDE SEQUENCE [LARGE SCALE GENOMIC DNA]</scope>
    <source>
        <strain evidence="2">KCTC 32514</strain>
    </source>
</reference>
<dbReference type="EMBL" id="JBHUOS010000014">
    <property type="protein sequence ID" value="MFD2917479.1"/>
    <property type="molecule type" value="Genomic_DNA"/>
</dbReference>
<protein>
    <submittedName>
        <fullName evidence="1">Nucleotidyltransferase family protein</fullName>
    </submittedName>
</protein>